<evidence type="ECO:0000313" key="4">
    <source>
        <dbReference type="EMBL" id="THG92196.1"/>
    </source>
</evidence>
<dbReference type="STRING" id="1218173.BALCAV_0209160"/>
<sequence length="501" mass="56032">MGSEQEKRTISIKLNQPVKKVDLSSKHVTNRQLQQQIEERQEVQPIKVDKKKDKIQKKNQLSEEIRPLEKRNAKEPFTKQPKTETVKSFAAPYKNDVVRPFLNKQKKEMDNLDKSKRNMRPIPHIFPDTNGDQLQDQEKVEEVANDKNGKENPSQKSQKVDLSTGRASSVNNSQTYQNEIEQGTSSEMELEVPLPNDKVIDFGQLQEERKRNAAPFWDDGNREQGPSLPYKRKKKKKGNFSFQDFPVMTVMAILSAIIVGLSFGFVIKTIFTGESDVSITQNGAVPVMSNNGVDAGATNHQLQWPRLTAEVVQAGAFSTLEKGNEMNEQMLSNGFPSVLLADTESFYLFIGLAADRAEAQNVSAYFVGEGQETYVKTYQINGDSVPPSVESQAWFEEAIQLFQQLSTLSAAALTKEATISASQLDTSTNKMNALSEQRDVAFSNLPDEIKPYALEMADRLKEANAALASYNESQSGSDAIKVQQALLSVLNNYSLMMNTKE</sequence>
<dbReference type="Proteomes" id="UP000297014">
    <property type="component" value="Unassembled WGS sequence"/>
</dbReference>
<evidence type="ECO:0000256" key="1">
    <source>
        <dbReference type="SAM" id="MobiDB-lite"/>
    </source>
</evidence>
<name>A0A094WL72_ALKAL</name>
<comment type="caution">
    <text evidence="3">The sequence shown here is derived from an EMBL/GenBank/DDBJ whole genome shotgun (WGS) entry which is preliminary data.</text>
</comment>
<reference evidence="4 6" key="2">
    <citation type="submission" date="2014-01" db="EMBL/GenBank/DDBJ databases">
        <title>Draft genome sequencing of Bacillus alcalophilus CGMCC 1.3604.</title>
        <authorList>
            <person name="Yang J."/>
            <person name="Diao L."/>
            <person name="Yang S."/>
        </authorList>
    </citation>
    <scope>NUCLEOTIDE SEQUENCE [LARGE SCALE GENOMIC DNA]</scope>
    <source>
        <strain evidence="4 6">CGMCC 1.3604</strain>
    </source>
</reference>
<feature type="compositionally biased region" description="Polar residues" evidence="1">
    <location>
        <begin position="151"/>
        <end position="187"/>
    </location>
</feature>
<dbReference type="RefSeq" id="WP_003320482.1">
    <property type="nucleotide sequence ID" value="NZ_ALPT02000025.1"/>
</dbReference>
<evidence type="ECO:0000256" key="2">
    <source>
        <dbReference type="SAM" id="Phobius"/>
    </source>
</evidence>
<keyword evidence="2" id="KW-1133">Transmembrane helix</keyword>
<feature type="region of interest" description="Disordered" evidence="1">
    <location>
        <begin position="210"/>
        <end position="233"/>
    </location>
</feature>
<evidence type="ECO:0008006" key="7">
    <source>
        <dbReference type="Google" id="ProtNLM"/>
    </source>
</evidence>
<keyword evidence="2" id="KW-0472">Membrane</keyword>
<dbReference type="OrthoDB" id="2964557at2"/>
<protein>
    <recommendedName>
        <fullName evidence="7">SPOR domain-containing protein</fullName>
    </recommendedName>
</protein>
<keyword evidence="5" id="KW-1185">Reference proteome</keyword>
<gene>
    <name evidence="4" type="ORF">AJ85_16390</name>
    <name evidence="3" type="ORF">BALCAV_0209160</name>
</gene>
<feature type="region of interest" description="Disordered" evidence="1">
    <location>
        <begin position="44"/>
        <end position="191"/>
    </location>
</feature>
<accession>A0A094WL72</accession>
<evidence type="ECO:0000313" key="3">
    <source>
        <dbReference type="EMBL" id="KGA97611.1"/>
    </source>
</evidence>
<dbReference type="Proteomes" id="UP000002754">
    <property type="component" value="Unassembled WGS sequence"/>
</dbReference>
<organism evidence="3 5">
    <name type="scientific">Alkalihalobacillus alcalophilus ATCC 27647 = CGMCC 1.3604</name>
    <dbReference type="NCBI Taxonomy" id="1218173"/>
    <lineage>
        <taxon>Bacteria</taxon>
        <taxon>Bacillati</taxon>
        <taxon>Bacillota</taxon>
        <taxon>Bacilli</taxon>
        <taxon>Bacillales</taxon>
        <taxon>Bacillaceae</taxon>
        <taxon>Alkalihalobacillus</taxon>
    </lineage>
</organism>
<feature type="compositionally biased region" description="Basic and acidic residues" evidence="1">
    <location>
        <begin position="105"/>
        <end position="116"/>
    </location>
</feature>
<dbReference type="GO" id="GO:0042834">
    <property type="term" value="F:peptidoglycan binding"/>
    <property type="evidence" value="ECO:0007669"/>
    <property type="project" value="InterPro"/>
</dbReference>
<dbReference type="EMBL" id="ALPT02000025">
    <property type="protein sequence ID" value="KGA97611.1"/>
    <property type="molecule type" value="Genomic_DNA"/>
</dbReference>
<proteinExistence type="predicted"/>
<evidence type="ECO:0000313" key="6">
    <source>
        <dbReference type="Proteomes" id="UP000297014"/>
    </source>
</evidence>
<reference evidence="3 5" key="1">
    <citation type="journal article" date="2014" name="Genome Announc.">
        <title>Draft Genome Sequence of Bacillus alcalophilus AV1934, a Classic Alkaliphile Isolated from Human Feces in 1934.</title>
        <authorList>
            <person name="Attie O."/>
            <person name="Jayaprakash A."/>
            <person name="Shah H."/>
            <person name="Paulsen I.T."/>
            <person name="Morino M."/>
            <person name="Takahashi Y."/>
            <person name="Narumi I."/>
            <person name="Sachidanandam R."/>
            <person name="Satoh K."/>
            <person name="Ito M."/>
            <person name="Krulwich T.A."/>
        </authorList>
    </citation>
    <scope>NUCLEOTIDE SEQUENCE [LARGE SCALE GENOMIC DNA]</scope>
    <source>
        <strain evidence="3 5">AV1934</strain>
    </source>
</reference>
<feature type="compositionally biased region" description="Basic and acidic residues" evidence="1">
    <location>
        <begin position="60"/>
        <end position="85"/>
    </location>
</feature>
<feature type="compositionally biased region" description="Basic and acidic residues" evidence="1">
    <location>
        <begin position="136"/>
        <end position="150"/>
    </location>
</feature>
<dbReference type="AlphaFoldDB" id="A0A094WL72"/>
<evidence type="ECO:0000313" key="5">
    <source>
        <dbReference type="Proteomes" id="UP000002754"/>
    </source>
</evidence>
<dbReference type="EMBL" id="JALP01000016">
    <property type="protein sequence ID" value="THG92196.1"/>
    <property type="molecule type" value="Genomic_DNA"/>
</dbReference>
<dbReference type="SUPFAM" id="SSF110997">
    <property type="entry name" value="Sporulation related repeat"/>
    <property type="match status" value="1"/>
</dbReference>
<dbReference type="InterPro" id="IPR036680">
    <property type="entry name" value="SPOR-like_sf"/>
</dbReference>
<feature type="transmembrane region" description="Helical" evidence="2">
    <location>
        <begin position="245"/>
        <end position="267"/>
    </location>
</feature>
<keyword evidence="2" id="KW-0812">Transmembrane</keyword>